<dbReference type="RefSeq" id="WP_057182426.1">
    <property type="nucleotide sequence ID" value="NZ_BDQM01000001.1"/>
</dbReference>
<dbReference type="Gene3D" id="3.30.470.30">
    <property type="entry name" value="DNA ligase/mRNA capping enzyme"/>
    <property type="match status" value="1"/>
</dbReference>
<dbReference type="Pfam" id="PF01068">
    <property type="entry name" value="DNA_ligase_A_M"/>
    <property type="match status" value="1"/>
</dbReference>
<dbReference type="InterPro" id="IPR012340">
    <property type="entry name" value="NA-bd_OB-fold"/>
</dbReference>
<dbReference type="Gene3D" id="2.40.50.140">
    <property type="entry name" value="Nucleic acid-binding proteins"/>
    <property type="match status" value="1"/>
</dbReference>
<dbReference type="CDD" id="cd08041">
    <property type="entry name" value="OBF_kDNA_ligase_like"/>
    <property type="match status" value="1"/>
</dbReference>
<keyword evidence="3" id="KW-0235">DNA replication</keyword>
<evidence type="ECO:0000256" key="6">
    <source>
        <dbReference type="ARBA" id="ARBA00034003"/>
    </source>
</evidence>
<evidence type="ECO:0000256" key="4">
    <source>
        <dbReference type="ARBA" id="ARBA00022763"/>
    </source>
</evidence>
<dbReference type="SUPFAM" id="SSF56091">
    <property type="entry name" value="DNA ligase/mRNA capping enzyme, catalytic domain"/>
    <property type="match status" value="1"/>
</dbReference>
<reference evidence="8 9" key="1">
    <citation type="submission" date="2017-06" db="EMBL/GenBank/DDBJ databases">
        <title>Whole Genome Sequences of Colwellia marinimaniae MTCD1.</title>
        <authorList>
            <person name="Kusumoto H."/>
            <person name="Inoue M."/>
            <person name="Tanikawa K."/>
            <person name="Maeji H."/>
            <person name="Cameron J.H."/>
            <person name="Bartlett D.H."/>
        </authorList>
    </citation>
    <scope>NUCLEOTIDE SEQUENCE [LARGE SCALE GENOMIC DNA]</scope>
    <source>
        <strain evidence="8 9">MTCD1</strain>
    </source>
</reference>
<dbReference type="PROSITE" id="PS50160">
    <property type="entry name" value="DNA_LIGASE_A3"/>
    <property type="match status" value="1"/>
</dbReference>
<evidence type="ECO:0000313" key="9">
    <source>
        <dbReference type="Proteomes" id="UP000197068"/>
    </source>
</evidence>
<dbReference type="PANTHER" id="PTHR47810">
    <property type="entry name" value="DNA LIGASE"/>
    <property type="match status" value="1"/>
</dbReference>
<comment type="caution">
    <text evidence="8">The sequence shown here is derived from an EMBL/GenBank/DDBJ whole genome shotgun (WGS) entry which is preliminary data.</text>
</comment>
<evidence type="ECO:0000256" key="2">
    <source>
        <dbReference type="ARBA" id="ARBA00022598"/>
    </source>
</evidence>
<dbReference type="SUPFAM" id="SSF50249">
    <property type="entry name" value="Nucleic acid-binding proteins"/>
    <property type="match status" value="1"/>
</dbReference>
<keyword evidence="5" id="KW-0234">DNA repair</keyword>
<keyword evidence="4" id="KW-0227">DNA damage</keyword>
<dbReference type="CDD" id="cd07896">
    <property type="entry name" value="Adenylation_kDNA_ligase_like"/>
    <property type="match status" value="1"/>
</dbReference>
<proteinExistence type="predicted"/>
<evidence type="ECO:0000256" key="3">
    <source>
        <dbReference type="ARBA" id="ARBA00022705"/>
    </source>
</evidence>
<dbReference type="Gene3D" id="3.30.1490.70">
    <property type="match status" value="1"/>
</dbReference>
<gene>
    <name evidence="8" type="ORF">MTCD1_00164</name>
</gene>
<feature type="domain" description="ATP-dependent DNA ligase family profile" evidence="7">
    <location>
        <begin position="119"/>
        <end position="246"/>
    </location>
</feature>
<comment type="catalytic activity">
    <reaction evidence="6">
        <text>ATP + (deoxyribonucleotide)n-3'-hydroxyl + 5'-phospho-(deoxyribonucleotide)m = (deoxyribonucleotide)n+m + AMP + diphosphate.</text>
        <dbReference type="EC" id="6.5.1.1"/>
    </reaction>
</comment>
<evidence type="ECO:0000256" key="5">
    <source>
        <dbReference type="ARBA" id="ARBA00023204"/>
    </source>
</evidence>
<dbReference type="GO" id="GO:0003910">
    <property type="term" value="F:DNA ligase (ATP) activity"/>
    <property type="evidence" value="ECO:0007669"/>
    <property type="project" value="UniProtKB-EC"/>
</dbReference>
<protein>
    <submittedName>
        <fullName evidence="8">ATP-dependent DNA ligase</fullName>
        <ecNumber evidence="8">6.5.1.1</ecNumber>
    </submittedName>
</protein>
<comment type="cofactor">
    <cofactor evidence="1">
        <name>a divalent metal cation</name>
        <dbReference type="ChEBI" id="CHEBI:60240"/>
    </cofactor>
</comment>
<dbReference type="InterPro" id="IPR029319">
    <property type="entry name" value="DNA_ligase_OB"/>
</dbReference>
<dbReference type="EC" id="6.5.1.1" evidence="8"/>
<dbReference type="InterPro" id="IPR050326">
    <property type="entry name" value="NAD_dep_DNA_ligaseB"/>
</dbReference>
<dbReference type="PANTHER" id="PTHR47810:SF1">
    <property type="entry name" value="DNA LIGASE B"/>
    <property type="match status" value="1"/>
</dbReference>
<dbReference type="EMBL" id="BDQM01000001">
    <property type="protein sequence ID" value="GAW94568.1"/>
    <property type="molecule type" value="Genomic_DNA"/>
</dbReference>
<organism evidence="8 9">
    <name type="scientific">Colwellia marinimaniae</name>
    <dbReference type="NCBI Taxonomy" id="1513592"/>
    <lineage>
        <taxon>Bacteria</taxon>
        <taxon>Pseudomonadati</taxon>
        <taxon>Pseudomonadota</taxon>
        <taxon>Gammaproteobacteria</taxon>
        <taxon>Alteromonadales</taxon>
        <taxon>Colwelliaceae</taxon>
        <taxon>Colwellia</taxon>
    </lineage>
</organism>
<evidence type="ECO:0000259" key="7">
    <source>
        <dbReference type="PROSITE" id="PS50160"/>
    </source>
</evidence>
<dbReference type="Proteomes" id="UP000197068">
    <property type="component" value="Unassembled WGS sequence"/>
</dbReference>
<sequence>MQTYSLLIFFTLFLISCYPLKAQQSPLAEQQQHKPTKPNLQHGVSYQEVADISQYFVSEKLDGVRGYWDGKQLITRQGNLINSPHWFSQYWPTYPIDGELWIARGQFQPLLSCVSKRQAEENKTISCWRNVRFMMFDLPAYQGDFAKRVKKMRALLIQVPSPYLAMISQVRVNSINTLEDKLHDVVTAQGEGLMLHLASAHYRVGRNPALMKLKKHQDAEAIVIAHTKGKGKYQGQLGAIEVKTVNGIIFKIGSGFSDYQRAHPPGIGTTITFKYNGLTQAGIPRFARFWRIKAIAHKDNPKASDIVSLVDK</sequence>
<dbReference type="InterPro" id="IPR012310">
    <property type="entry name" value="DNA_ligase_ATP-dep_cent"/>
</dbReference>
<keyword evidence="2 8" id="KW-0436">Ligase</keyword>
<name>A0ABQ0MQG1_9GAMM</name>
<dbReference type="NCBIfam" id="NF006592">
    <property type="entry name" value="PRK09125.1"/>
    <property type="match status" value="1"/>
</dbReference>
<keyword evidence="9" id="KW-1185">Reference proteome</keyword>
<accession>A0ABQ0MQG1</accession>
<evidence type="ECO:0000256" key="1">
    <source>
        <dbReference type="ARBA" id="ARBA00001968"/>
    </source>
</evidence>
<dbReference type="Pfam" id="PF14743">
    <property type="entry name" value="DNA_ligase_OB_2"/>
    <property type="match status" value="1"/>
</dbReference>
<evidence type="ECO:0000313" key="8">
    <source>
        <dbReference type="EMBL" id="GAW94568.1"/>
    </source>
</evidence>